<protein>
    <recommendedName>
        <fullName evidence="3">exo-alpha-sialidase</fullName>
        <ecNumber evidence="3">3.2.1.18</ecNumber>
    </recommendedName>
</protein>
<gene>
    <name evidence="5" type="ORF">BFS16_10095</name>
</gene>
<evidence type="ECO:0000256" key="4">
    <source>
        <dbReference type="SAM" id="SignalP"/>
    </source>
</evidence>
<name>A0A2K0XE67_9BACT</name>
<comment type="caution">
    <text evidence="5">The sequence shown here is derived from an EMBL/GenBank/DDBJ whole genome shotgun (WGS) entry which is preliminary data.</text>
</comment>
<dbReference type="AlphaFoldDB" id="A0A2K0XE67"/>
<comment type="similarity">
    <text evidence="2">Belongs to the glycosyl hydrolase 33 family.</text>
</comment>
<dbReference type="EMBL" id="NBAX01000009">
    <property type="protein sequence ID" value="PNP92836.1"/>
    <property type="molecule type" value="Genomic_DNA"/>
</dbReference>
<organism evidence="5 6">
    <name type="scientific">Hoylesella timonensis</name>
    <dbReference type="NCBI Taxonomy" id="386414"/>
    <lineage>
        <taxon>Bacteria</taxon>
        <taxon>Pseudomonadati</taxon>
        <taxon>Bacteroidota</taxon>
        <taxon>Bacteroidia</taxon>
        <taxon>Bacteroidales</taxon>
        <taxon>Prevotellaceae</taxon>
        <taxon>Hoylesella</taxon>
    </lineage>
</organism>
<evidence type="ECO:0000256" key="3">
    <source>
        <dbReference type="ARBA" id="ARBA00012733"/>
    </source>
</evidence>
<evidence type="ECO:0000256" key="1">
    <source>
        <dbReference type="ARBA" id="ARBA00000427"/>
    </source>
</evidence>
<dbReference type="GO" id="GO:0009313">
    <property type="term" value="P:oligosaccharide catabolic process"/>
    <property type="evidence" value="ECO:0007669"/>
    <property type="project" value="TreeGrafter"/>
</dbReference>
<dbReference type="GO" id="GO:0004308">
    <property type="term" value="F:exo-alpha-sialidase activity"/>
    <property type="evidence" value="ECO:0007669"/>
    <property type="project" value="UniProtKB-EC"/>
</dbReference>
<dbReference type="SUPFAM" id="SSF50939">
    <property type="entry name" value="Sialidases"/>
    <property type="match status" value="1"/>
</dbReference>
<evidence type="ECO:0000313" key="6">
    <source>
        <dbReference type="Proteomes" id="UP000236634"/>
    </source>
</evidence>
<feature type="chain" id="PRO_5014332659" description="exo-alpha-sialidase" evidence="4">
    <location>
        <begin position="22"/>
        <end position="412"/>
    </location>
</feature>
<dbReference type="InterPro" id="IPR036278">
    <property type="entry name" value="Sialidase_sf"/>
</dbReference>
<reference evidence="5 6" key="1">
    <citation type="submission" date="2017-03" db="EMBL/GenBank/DDBJ databases">
        <authorList>
            <person name="Afonso C.L."/>
            <person name="Miller P.J."/>
            <person name="Scott M.A."/>
            <person name="Spackman E."/>
            <person name="Goraichik I."/>
            <person name="Dimitrov K.M."/>
            <person name="Suarez D.L."/>
            <person name="Swayne D.E."/>
        </authorList>
    </citation>
    <scope>NUCLEOTIDE SEQUENCE [LARGE SCALE GENOMIC DNA]</scope>
    <source>
        <strain evidence="5 6">DNF00076</strain>
    </source>
</reference>
<sequence length="412" mass="46600">MILFRLISCLWFLSTGLFIQASDNQHHQQLLFETDSANEIPYRIPAIAQCRNGNLIAVSDFRYCGSDIGYGAVDLVYRISKDYGNTWSPIAKLADGHGDENRIQWDYAFGDCGLVANRTNSEVLAVCVAGKTVYFQGKRNNPNRVAVFRSNDNGKTWDKGHENTEQIYRLFDGRKQGPIQSLFFTSGRIHQSRYVKVGKYFRLYSGLCTLSGNFIVYSDDFGHQWKVLGNIDESPCKDGDEVKCEELPDGSLILSSRAEGRMFNIFTFTNIKKGEGHWDSRQTASDMAHIKNQCNGEILVLPVVRKSDGQETYLALQSVPFGPQRTNVGIFYKEIGKKHLSALEFASHWKRGMLVHPGPSSYSTMIAQKDGRIGFLCEVGQKNNHISYQSLDVEEITNNEFVLSKKRFKKGY</sequence>
<proteinExistence type="inferred from homology"/>
<dbReference type="RefSeq" id="WP_103003845.1">
    <property type="nucleotide sequence ID" value="NZ_NBAX01000009.1"/>
</dbReference>
<dbReference type="CDD" id="cd15482">
    <property type="entry name" value="Sialidase_non-viral"/>
    <property type="match status" value="1"/>
</dbReference>
<comment type="catalytic activity">
    <reaction evidence="1">
        <text>Hydrolysis of alpha-(2-&gt;3)-, alpha-(2-&gt;6)-, alpha-(2-&gt;8)- glycosidic linkages of terminal sialic acid residues in oligosaccharides, glycoproteins, glycolipids, colominic acid and synthetic substrates.</text>
        <dbReference type="EC" id="3.2.1.18"/>
    </reaction>
</comment>
<evidence type="ECO:0000256" key="2">
    <source>
        <dbReference type="ARBA" id="ARBA00009348"/>
    </source>
</evidence>
<dbReference type="GO" id="GO:0006689">
    <property type="term" value="P:ganglioside catabolic process"/>
    <property type="evidence" value="ECO:0007669"/>
    <property type="project" value="TreeGrafter"/>
</dbReference>
<keyword evidence="4" id="KW-0732">Signal</keyword>
<accession>A0A2K0XE67</accession>
<feature type="signal peptide" evidence="4">
    <location>
        <begin position="1"/>
        <end position="21"/>
    </location>
</feature>
<evidence type="ECO:0000313" key="5">
    <source>
        <dbReference type="EMBL" id="PNP92836.1"/>
    </source>
</evidence>
<dbReference type="Gene3D" id="2.120.10.10">
    <property type="match status" value="1"/>
</dbReference>
<dbReference type="InterPro" id="IPR026856">
    <property type="entry name" value="Sialidase_fam"/>
</dbReference>
<dbReference type="GO" id="GO:0005737">
    <property type="term" value="C:cytoplasm"/>
    <property type="evidence" value="ECO:0007669"/>
    <property type="project" value="TreeGrafter"/>
</dbReference>
<dbReference type="PANTHER" id="PTHR10628:SF30">
    <property type="entry name" value="EXO-ALPHA-SIALIDASE"/>
    <property type="match status" value="1"/>
</dbReference>
<dbReference type="PANTHER" id="PTHR10628">
    <property type="entry name" value="SIALIDASE"/>
    <property type="match status" value="1"/>
</dbReference>
<dbReference type="GO" id="GO:0016020">
    <property type="term" value="C:membrane"/>
    <property type="evidence" value="ECO:0007669"/>
    <property type="project" value="TreeGrafter"/>
</dbReference>
<dbReference type="Proteomes" id="UP000236634">
    <property type="component" value="Unassembled WGS sequence"/>
</dbReference>
<dbReference type="EC" id="3.2.1.18" evidence="3"/>